<keyword evidence="4" id="KW-1185">Reference proteome</keyword>
<dbReference type="Pfam" id="PF02604">
    <property type="entry name" value="PhdYeFM_antitox"/>
    <property type="match status" value="1"/>
</dbReference>
<dbReference type="PATRIC" id="fig|1470200.3.peg.1034"/>
<accession>A0A0J1C5K0</accession>
<dbReference type="Proteomes" id="UP000036027">
    <property type="component" value="Unassembled WGS sequence"/>
</dbReference>
<dbReference type="OrthoDB" id="72009at2"/>
<dbReference type="AlphaFoldDB" id="A0A0J1C5K0"/>
<evidence type="ECO:0000256" key="2">
    <source>
        <dbReference type="RuleBase" id="RU362080"/>
    </source>
</evidence>
<dbReference type="EMBL" id="JTDO01000002">
    <property type="protein sequence ID" value="KLT73598.1"/>
    <property type="molecule type" value="Genomic_DNA"/>
</dbReference>
<dbReference type="InterPro" id="IPR006442">
    <property type="entry name" value="Antitoxin_Phd/YefM"/>
</dbReference>
<comment type="caution">
    <text evidence="3">The sequence shown here is derived from an EMBL/GenBank/DDBJ whole genome shotgun (WGS) entry which is preliminary data.</text>
</comment>
<dbReference type="Gene3D" id="3.40.1620.10">
    <property type="entry name" value="YefM-like domain"/>
    <property type="match status" value="1"/>
</dbReference>
<reference evidence="3 4" key="1">
    <citation type="submission" date="2014-11" db="EMBL/GenBank/DDBJ databases">
        <title>Genome of a novel goose pathogen.</title>
        <authorList>
            <person name="Hansen C.M."/>
            <person name="Hueffer K."/>
            <person name="Choi S.C."/>
        </authorList>
    </citation>
    <scope>NUCLEOTIDE SEQUENCE [LARGE SCALE GENOMIC DNA]</scope>
    <source>
        <strain evidence="3 4">KH1503</strain>
    </source>
</reference>
<dbReference type="RefSeq" id="WP_047760095.1">
    <property type="nucleotide sequence ID" value="NZ_CP091510.1"/>
</dbReference>
<comment type="similarity">
    <text evidence="1 2">Belongs to the phD/YefM antitoxin family.</text>
</comment>
<sequence>MPTIITSQDFNRRVSQAQRDCQKEPVLITNRGQLAYVLLSYQEYARLSKSKPTSIAEALSAPADADMIDIDFDRATIETRDSEEY</sequence>
<proteinExistence type="inferred from homology"/>
<comment type="function">
    <text evidence="2">Antitoxin component of a type II toxin-antitoxin (TA) system.</text>
</comment>
<dbReference type="NCBIfam" id="TIGR01552">
    <property type="entry name" value="phd_fam"/>
    <property type="match status" value="1"/>
</dbReference>
<dbReference type="SUPFAM" id="SSF143120">
    <property type="entry name" value="YefM-like"/>
    <property type="match status" value="1"/>
</dbReference>
<protein>
    <recommendedName>
        <fullName evidence="2">Antitoxin</fullName>
    </recommendedName>
</protein>
<evidence type="ECO:0000313" key="4">
    <source>
        <dbReference type="Proteomes" id="UP000036027"/>
    </source>
</evidence>
<dbReference type="InterPro" id="IPR036165">
    <property type="entry name" value="YefM-like_sf"/>
</dbReference>
<name>A0A0J1C5K0_9NEIS</name>
<organism evidence="3 4">
    <name type="scientific">Neisseria arctica</name>
    <dbReference type="NCBI Taxonomy" id="1470200"/>
    <lineage>
        <taxon>Bacteria</taxon>
        <taxon>Pseudomonadati</taxon>
        <taxon>Pseudomonadota</taxon>
        <taxon>Betaproteobacteria</taxon>
        <taxon>Neisseriales</taxon>
        <taxon>Neisseriaceae</taxon>
        <taxon>Neisseria</taxon>
    </lineage>
</organism>
<gene>
    <name evidence="3" type="ORF">PL75_01210</name>
</gene>
<evidence type="ECO:0000256" key="1">
    <source>
        <dbReference type="ARBA" id="ARBA00009981"/>
    </source>
</evidence>
<evidence type="ECO:0000313" key="3">
    <source>
        <dbReference type="EMBL" id="KLT73598.1"/>
    </source>
</evidence>